<sequence>MNLPDSQPCALPAETPPKPRRPRLFYLDLIRSVALVSILIIHFNATVTGYFAYPSKLFGSTLPFNIYLGDFGSSLFFIVSGASLAYTAARDFSPLAFYKKRARAVYPMFWLAWALCFSVRFFTRPGSFAGARSVTIVLTALGLDNFAVAAGWVGMDFACVGEWFLGSILFLYLLFPPLLKLARGGRAARWGGFAAVAAVGVAVHLLGWDARLVAIHLPEFFFGMLFVTLSRRGQLAAFAGSAGALAVLALSRVADTKILCAVFSAAVFAALALAGSFVCWGPAQRFCALLGKYSYAVFLTHHVLIQRMVMGFDLSAISRRDTALLFGSYLVLTALLSAGLYRLDAAVRAGAAAIWHGNTGK</sequence>
<name>A0A9D2M4P9_9FIRM</name>
<organism evidence="3 4">
    <name type="scientific">Candidatus Gemmiger avicola</name>
    <dbReference type="NCBI Taxonomy" id="2838605"/>
    <lineage>
        <taxon>Bacteria</taxon>
        <taxon>Bacillati</taxon>
        <taxon>Bacillota</taxon>
        <taxon>Clostridia</taxon>
        <taxon>Eubacteriales</taxon>
        <taxon>Gemmiger</taxon>
    </lineage>
</organism>
<feature type="transmembrane region" description="Helical" evidence="1">
    <location>
        <begin position="236"/>
        <end position="254"/>
    </location>
</feature>
<feature type="transmembrane region" description="Helical" evidence="1">
    <location>
        <begin position="187"/>
        <end position="206"/>
    </location>
</feature>
<evidence type="ECO:0000256" key="1">
    <source>
        <dbReference type="SAM" id="Phobius"/>
    </source>
</evidence>
<dbReference type="GO" id="GO:0016747">
    <property type="term" value="F:acyltransferase activity, transferring groups other than amino-acyl groups"/>
    <property type="evidence" value="ECO:0007669"/>
    <property type="project" value="InterPro"/>
</dbReference>
<dbReference type="Pfam" id="PF01757">
    <property type="entry name" value="Acyl_transf_3"/>
    <property type="match status" value="1"/>
</dbReference>
<feature type="transmembrane region" description="Helical" evidence="1">
    <location>
        <begin position="104"/>
        <end position="123"/>
    </location>
</feature>
<keyword evidence="1" id="KW-1133">Transmembrane helix</keyword>
<dbReference type="AlphaFoldDB" id="A0A9D2M4P9"/>
<reference evidence="3" key="2">
    <citation type="submission" date="2021-04" db="EMBL/GenBank/DDBJ databases">
        <authorList>
            <person name="Gilroy R."/>
        </authorList>
    </citation>
    <scope>NUCLEOTIDE SEQUENCE</scope>
    <source>
        <strain evidence="3">ChiBcec8-13705</strain>
    </source>
</reference>
<dbReference type="InterPro" id="IPR002656">
    <property type="entry name" value="Acyl_transf_3_dom"/>
</dbReference>
<proteinExistence type="predicted"/>
<keyword evidence="1" id="KW-0812">Transmembrane</keyword>
<keyword evidence="3" id="KW-0012">Acyltransferase</keyword>
<feature type="transmembrane region" description="Helical" evidence="1">
    <location>
        <begin position="322"/>
        <end position="341"/>
    </location>
</feature>
<feature type="transmembrane region" description="Helical" evidence="1">
    <location>
        <begin position="29"/>
        <end position="53"/>
    </location>
</feature>
<feature type="domain" description="Acyltransferase 3" evidence="2">
    <location>
        <begin position="26"/>
        <end position="342"/>
    </location>
</feature>
<feature type="transmembrane region" description="Helical" evidence="1">
    <location>
        <begin position="260"/>
        <end position="281"/>
    </location>
</feature>
<feature type="transmembrane region" description="Helical" evidence="1">
    <location>
        <begin position="149"/>
        <end position="175"/>
    </location>
</feature>
<dbReference type="InterPro" id="IPR050879">
    <property type="entry name" value="Acyltransferase_3"/>
</dbReference>
<evidence type="ECO:0000313" key="3">
    <source>
        <dbReference type="EMBL" id="HJB40873.1"/>
    </source>
</evidence>
<dbReference type="EMBL" id="DWYG01000001">
    <property type="protein sequence ID" value="HJB40873.1"/>
    <property type="molecule type" value="Genomic_DNA"/>
</dbReference>
<keyword evidence="1" id="KW-0472">Membrane</keyword>
<reference evidence="3" key="1">
    <citation type="journal article" date="2021" name="PeerJ">
        <title>Extensive microbial diversity within the chicken gut microbiome revealed by metagenomics and culture.</title>
        <authorList>
            <person name="Gilroy R."/>
            <person name="Ravi A."/>
            <person name="Getino M."/>
            <person name="Pursley I."/>
            <person name="Horton D.L."/>
            <person name="Alikhan N.F."/>
            <person name="Baker D."/>
            <person name="Gharbi K."/>
            <person name="Hall N."/>
            <person name="Watson M."/>
            <person name="Adriaenssens E.M."/>
            <person name="Foster-Nyarko E."/>
            <person name="Jarju S."/>
            <person name="Secka A."/>
            <person name="Antonio M."/>
            <person name="Oren A."/>
            <person name="Chaudhuri R.R."/>
            <person name="La Ragione R."/>
            <person name="Hildebrand F."/>
            <person name="Pallen M.J."/>
        </authorList>
    </citation>
    <scope>NUCLEOTIDE SEQUENCE</scope>
    <source>
        <strain evidence="3">ChiBcec8-13705</strain>
    </source>
</reference>
<dbReference type="Proteomes" id="UP000886803">
    <property type="component" value="Unassembled WGS sequence"/>
</dbReference>
<dbReference type="PANTHER" id="PTHR23028">
    <property type="entry name" value="ACETYLTRANSFERASE"/>
    <property type="match status" value="1"/>
</dbReference>
<accession>A0A9D2M4P9</accession>
<evidence type="ECO:0000313" key="4">
    <source>
        <dbReference type="Proteomes" id="UP000886803"/>
    </source>
</evidence>
<evidence type="ECO:0000259" key="2">
    <source>
        <dbReference type="Pfam" id="PF01757"/>
    </source>
</evidence>
<gene>
    <name evidence="3" type="ORF">H9945_00070</name>
</gene>
<keyword evidence="3" id="KW-0808">Transferase</keyword>
<comment type="caution">
    <text evidence="3">The sequence shown here is derived from an EMBL/GenBank/DDBJ whole genome shotgun (WGS) entry which is preliminary data.</text>
</comment>
<protein>
    <submittedName>
        <fullName evidence="3">Acyltransferase family protein</fullName>
    </submittedName>
</protein>
<feature type="transmembrane region" description="Helical" evidence="1">
    <location>
        <begin position="73"/>
        <end position="92"/>
    </location>
</feature>